<evidence type="ECO:0000313" key="2">
    <source>
        <dbReference type="EMBL" id="RJY18165.1"/>
    </source>
</evidence>
<feature type="domain" description="SGNH hydrolase-type esterase" evidence="1">
    <location>
        <begin position="45"/>
        <end position="202"/>
    </location>
</feature>
<evidence type="ECO:0000259" key="1">
    <source>
        <dbReference type="Pfam" id="PF13472"/>
    </source>
</evidence>
<dbReference type="InterPro" id="IPR051532">
    <property type="entry name" value="Ester_Hydrolysis_Enzymes"/>
</dbReference>
<protein>
    <submittedName>
        <fullName evidence="2">Arylesterase</fullName>
    </submittedName>
</protein>
<dbReference type="SUPFAM" id="SSF52266">
    <property type="entry name" value="SGNH hydrolase"/>
    <property type="match status" value="1"/>
</dbReference>
<proteinExistence type="predicted"/>
<dbReference type="EMBL" id="QYYH01000030">
    <property type="protein sequence ID" value="RJY18165.1"/>
    <property type="molecule type" value="Genomic_DNA"/>
</dbReference>
<name>A0A3A6UKQ9_9GAMM</name>
<sequence length="218" mass="24135">MARLFALFSLKIRSFICHRSVKQKVIAVSILCLTAAPTFADTILILGDSLSASYGMPENEGWVAKLKPELTQHTIINASVSGETTAGGLRRLPKLLESNDPDVVFIELGGNDGLRGFSPTKLKSNLTKLIKLSLESGAKVLLSEVVVPPNYGPRYSKSFNQVYHQLEDKEDITLMPFFMMDIAPHKELMQRDGIHPNAAAQQKITDFVKPWIEKAVLQ</sequence>
<dbReference type="InterPro" id="IPR036514">
    <property type="entry name" value="SGNH_hydro_sf"/>
</dbReference>
<dbReference type="GO" id="GO:0004622">
    <property type="term" value="F:phosphatidylcholine lysophospholipase activity"/>
    <property type="evidence" value="ECO:0007669"/>
    <property type="project" value="TreeGrafter"/>
</dbReference>
<dbReference type="PANTHER" id="PTHR30383">
    <property type="entry name" value="THIOESTERASE 1/PROTEASE 1/LYSOPHOSPHOLIPASE L1"/>
    <property type="match status" value="1"/>
</dbReference>
<gene>
    <name evidence="2" type="ORF">D5R81_06560</name>
</gene>
<dbReference type="AlphaFoldDB" id="A0A3A6UKQ9"/>
<dbReference type="Pfam" id="PF13472">
    <property type="entry name" value="Lipase_GDSL_2"/>
    <property type="match status" value="1"/>
</dbReference>
<dbReference type="InterPro" id="IPR013830">
    <property type="entry name" value="SGNH_hydro"/>
</dbReference>
<comment type="caution">
    <text evidence="2">The sequence shown here is derived from an EMBL/GenBank/DDBJ whole genome shotgun (WGS) entry which is preliminary data.</text>
</comment>
<dbReference type="Proteomes" id="UP000273022">
    <property type="component" value="Unassembled WGS sequence"/>
</dbReference>
<dbReference type="PANTHER" id="PTHR30383:SF24">
    <property type="entry name" value="THIOESTERASE 1_PROTEASE 1_LYSOPHOSPHOLIPASE L1"/>
    <property type="match status" value="1"/>
</dbReference>
<dbReference type="CDD" id="cd01822">
    <property type="entry name" value="Lysophospholipase_L1_like"/>
    <property type="match status" value="1"/>
</dbReference>
<reference evidence="2 3" key="1">
    <citation type="submission" date="2018-09" db="EMBL/GenBank/DDBJ databases">
        <title>Phylogeny of the Shewanellaceae, and recommendation for two new genera, Pseudoshewanella and Parashewanella.</title>
        <authorList>
            <person name="Wang G."/>
        </authorList>
    </citation>
    <scope>NUCLEOTIDE SEQUENCE [LARGE SCALE GENOMIC DNA]</scope>
    <source>
        <strain evidence="2 3">KCTC 22492</strain>
    </source>
</reference>
<dbReference type="Gene3D" id="3.40.50.1110">
    <property type="entry name" value="SGNH hydrolase"/>
    <property type="match status" value="1"/>
</dbReference>
<organism evidence="2 3">
    <name type="scientific">Parashewanella spongiae</name>
    <dbReference type="NCBI Taxonomy" id="342950"/>
    <lineage>
        <taxon>Bacteria</taxon>
        <taxon>Pseudomonadati</taxon>
        <taxon>Pseudomonadota</taxon>
        <taxon>Gammaproteobacteria</taxon>
        <taxon>Alteromonadales</taxon>
        <taxon>Shewanellaceae</taxon>
        <taxon>Parashewanella</taxon>
    </lineage>
</organism>
<keyword evidence="3" id="KW-1185">Reference proteome</keyword>
<accession>A0A3A6UKQ9</accession>
<dbReference type="OrthoDB" id="9786188at2"/>
<evidence type="ECO:0000313" key="3">
    <source>
        <dbReference type="Proteomes" id="UP000273022"/>
    </source>
</evidence>